<keyword evidence="10" id="KW-0460">Magnesium</keyword>
<proteinExistence type="inferred from homology"/>
<dbReference type="InterPro" id="IPR048999">
    <property type="entry name" value="STT3-PglB_core"/>
</dbReference>
<evidence type="ECO:0000256" key="13">
    <source>
        <dbReference type="ARBA" id="ARBA00023211"/>
    </source>
</evidence>
<evidence type="ECO:0000256" key="3">
    <source>
        <dbReference type="ARBA" id="ARBA00004127"/>
    </source>
</evidence>
<keyword evidence="12 14" id="KW-0472">Membrane</keyword>
<dbReference type="InterPro" id="IPR048307">
    <property type="entry name" value="STT3_N"/>
</dbReference>
<feature type="transmembrane region" description="Helical" evidence="14">
    <location>
        <begin position="251"/>
        <end position="273"/>
    </location>
</feature>
<feature type="transmembrane region" description="Helical" evidence="14">
    <location>
        <begin position="229"/>
        <end position="245"/>
    </location>
</feature>
<comment type="similarity">
    <text evidence="5">Belongs to the STT3 family.</text>
</comment>
<comment type="pathway">
    <text evidence="4">Protein modification; protein glycosylation.</text>
</comment>
<feature type="domain" description="Oligosaccharyl transferase STT3 N-terminal" evidence="15">
    <location>
        <begin position="44"/>
        <end position="369"/>
    </location>
</feature>
<keyword evidence="13" id="KW-0464">Manganese</keyword>
<feature type="domain" description="STT3/PglB/AglB core" evidence="16">
    <location>
        <begin position="450"/>
        <end position="566"/>
    </location>
</feature>
<evidence type="ECO:0000256" key="7">
    <source>
        <dbReference type="ARBA" id="ARBA00022679"/>
    </source>
</evidence>
<evidence type="ECO:0000256" key="12">
    <source>
        <dbReference type="ARBA" id="ARBA00023136"/>
    </source>
</evidence>
<feature type="transmembrane region" description="Helical" evidence="14">
    <location>
        <begin position="154"/>
        <end position="170"/>
    </location>
</feature>
<sequence>MRENNKLYSFYFIALFIAVLAFGLYVRFTKFEIWEKNRDAFFYSGEPIYSEFDSMYFARLAENIKSGSFKAGDVDSLRFFPDNRLKAQDFGLDEKYDFQLKYSVVGSLISYIFAYLSVLSGKSIAWLSYYLVPLLSISAAIPIFLYFYSAGLPISAILGSLVGITSSVYIARTNIMRLDTDLLNLTFPFLIAFLLYRYFESERKLLWISFSSIALLLYYLWYGHNNINFALILPVIILYLIRYRSLSKKDILYIAILILPQIWYIYAGPYYLYIQIATLIFGKGPEVSVYSIFKDFPNVFISISELQKYSFKTVLQSTNSVEVFSFIGLLGAFLVFILNIRSMIFLLPIFGIGLLSFFGGNRFVMYLGPFIGVGLGYFIHFLFEKVFPKLDLYTERNKQIAMSTLIGSLLFLLTLMVQDRALVLLGSSPIITSREVEIMDWIRKNTPSSSIIYTWWDTGYAFELYSKRAVLHDGGSQSTPKTYFVARSFTTEDPKEAWNITSFLSNYGLVGMASILLKEGIGGEELVRRVKDGIYSKDIKEPIYWVLTEDMLFKSGWITYFGSYNFKEKRGVSKNIYGLSCKIVSEKIFECLGNRKIDLDKGLIIDKSKTTRLKALYFIDDNSPKIIEYNKDGPSILLIQQKGNINVYMMDAGVDNTMLFKMYVLRQYDSNYFELIQDKFPTAVIYKVKGSISNKE</sequence>
<accession>A0A7C2ZKJ8</accession>
<keyword evidence="6" id="KW-0328">Glycosyltransferase</keyword>
<keyword evidence="11 14" id="KW-1133">Transmembrane helix</keyword>
<comment type="cofactor">
    <cofactor evidence="1">
        <name>Mn(2+)</name>
        <dbReference type="ChEBI" id="CHEBI:29035"/>
    </cofactor>
</comment>
<keyword evidence="9" id="KW-0479">Metal-binding</keyword>
<evidence type="ECO:0000259" key="16">
    <source>
        <dbReference type="Pfam" id="PF21436"/>
    </source>
</evidence>
<name>A0A7C2ZKJ8_9AQUI</name>
<evidence type="ECO:0000256" key="6">
    <source>
        <dbReference type="ARBA" id="ARBA00022676"/>
    </source>
</evidence>
<feature type="transmembrane region" description="Helical" evidence="14">
    <location>
        <begin position="182"/>
        <end position="199"/>
    </location>
</feature>
<evidence type="ECO:0000256" key="9">
    <source>
        <dbReference type="ARBA" id="ARBA00022723"/>
    </source>
</evidence>
<evidence type="ECO:0000256" key="2">
    <source>
        <dbReference type="ARBA" id="ARBA00001946"/>
    </source>
</evidence>
<feature type="transmembrane region" description="Helical" evidence="14">
    <location>
        <begin position="100"/>
        <end position="119"/>
    </location>
</feature>
<feature type="transmembrane region" description="Helical" evidence="14">
    <location>
        <begin position="326"/>
        <end position="357"/>
    </location>
</feature>
<gene>
    <name evidence="17" type="ORF">ENO47_05490</name>
</gene>
<evidence type="ECO:0000259" key="15">
    <source>
        <dbReference type="Pfam" id="PF02516"/>
    </source>
</evidence>
<dbReference type="EMBL" id="DSFP01000048">
    <property type="protein sequence ID" value="HEW46105.1"/>
    <property type="molecule type" value="Genomic_DNA"/>
</dbReference>
<evidence type="ECO:0000313" key="17">
    <source>
        <dbReference type="EMBL" id="HEW46105.1"/>
    </source>
</evidence>
<keyword evidence="8 14" id="KW-0812">Transmembrane</keyword>
<dbReference type="UniPathway" id="UPA00378"/>
<feature type="transmembrane region" description="Helical" evidence="14">
    <location>
        <begin position="363"/>
        <end position="383"/>
    </location>
</feature>
<evidence type="ECO:0000256" key="1">
    <source>
        <dbReference type="ARBA" id="ARBA00001936"/>
    </source>
</evidence>
<dbReference type="GO" id="GO:0004576">
    <property type="term" value="F:oligosaccharyl transferase activity"/>
    <property type="evidence" value="ECO:0007669"/>
    <property type="project" value="InterPro"/>
</dbReference>
<dbReference type="Pfam" id="PF02516">
    <property type="entry name" value="STT3"/>
    <property type="match status" value="1"/>
</dbReference>
<evidence type="ECO:0000256" key="5">
    <source>
        <dbReference type="ARBA" id="ARBA00010810"/>
    </source>
</evidence>
<feature type="transmembrane region" description="Helical" evidence="14">
    <location>
        <begin position="404"/>
        <end position="425"/>
    </location>
</feature>
<evidence type="ECO:0000256" key="14">
    <source>
        <dbReference type="SAM" id="Phobius"/>
    </source>
</evidence>
<keyword evidence="7" id="KW-0808">Transferase</keyword>
<organism evidence="17">
    <name type="scientific">Hydrogenobacter sp</name>
    <dbReference type="NCBI Taxonomy" id="2152829"/>
    <lineage>
        <taxon>Bacteria</taxon>
        <taxon>Pseudomonadati</taxon>
        <taxon>Aquificota</taxon>
        <taxon>Aquificia</taxon>
        <taxon>Aquificales</taxon>
        <taxon>Aquificaceae</taxon>
        <taxon>Hydrogenobacter</taxon>
    </lineage>
</organism>
<dbReference type="Gene3D" id="3.40.1380.40">
    <property type="match status" value="1"/>
</dbReference>
<feature type="transmembrane region" description="Helical" evidence="14">
    <location>
        <begin position="7"/>
        <end position="28"/>
    </location>
</feature>
<dbReference type="Pfam" id="PF21436">
    <property type="entry name" value="STT3-PglB_core"/>
    <property type="match status" value="1"/>
</dbReference>
<comment type="caution">
    <text evidence="17">The sequence shown here is derived from an EMBL/GenBank/DDBJ whole genome shotgun (WGS) entry which is preliminary data.</text>
</comment>
<comment type="cofactor">
    <cofactor evidence="2">
        <name>Mg(2+)</name>
        <dbReference type="ChEBI" id="CHEBI:18420"/>
    </cofactor>
</comment>
<dbReference type="InterPro" id="IPR003674">
    <property type="entry name" value="Oligo_trans_STT3"/>
</dbReference>
<feature type="transmembrane region" description="Helical" evidence="14">
    <location>
        <begin position="126"/>
        <end position="148"/>
    </location>
</feature>
<reference evidence="17" key="1">
    <citation type="journal article" date="2020" name="mSystems">
        <title>Genome- and Community-Level Interaction Insights into Carbon Utilization and Element Cycling Functions of Hydrothermarchaeota in Hydrothermal Sediment.</title>
        <authorList>
            <person name="Zhou Z."/>
            <person name="Liu Y."/>
            <person name="Xu W."/>
            <person name="Pan J."/>
            <person name="Luo Z.H."/>
            <person name="Li M."/>
        </authorList>
    </citation>
    <scope>NUCLEOTIDE SEQUENCE [LARGE SCALE GENOMIC DNA]</scope>
    <source>
        <strain evidence="17">SpSt-132</strain>
    </source>
</reference>
<comment type="subcellular location">
    <subcellularLocation>
        <location evidence="3">Endomembrane system</location>
        <topology evidence="3">Multi-pass membrane protein</topology>
    </subcellularLocation>
</comment>
<dbReference type="GO" id="GO:0012505">
    <property type="term" value="C:endomembrane system"/>
    <property type="evidence" value="ECO:0007669"/>
    <property type="project" value="UniProtKB-SubCell"/>
</dbReference>
<evidence type="ECO:0000256" key="4">
    <source>
        <dbReference type="ARBA" id="ARBA00004922"/>
    </source>
</evidence>
<dbReference type="PANTHER" id="PTHR13872:SF1">
    <property type="entry name" value="DOLICHYL-DIPHOSPHOOLIGOSACCHARIDE--PROTEIN GLYCOSYLTRANSFERASE SUBUNIT STT3B"/>
    <property type="match status" value="1"/>
</dbReference>
<dbReference type="PANTHER" id="PTHR13872">
    <property type="entry name" value="DOLICHYL-DIPHOSPHOOLIGOSACCHARIDE--PROTEIN GLYCOSYLTRANSFERASE SUBUNIT"/>
    <property type="match status" value="1"/>
</dbReference>
<dbReference type="GO" id="GO:0016020">
    <property type="term" value="C:membrane"/>
    <property type="evidence" value="ECO:0007669"/>
    <property type="project" value="InterPro"/>
</dbReference>
<protein>
    <recommendedName>
        <fullName evidence="18">Peptide transporter</fullName>
    </recommendedName>
</protein>
<evidence type="ECO:0000256" key="10">
    <source>
        <dbReference type="ARBA" id="ARBA00022842"/>
    </source>
</evidence>
<evidence type="ECO:0008006" key="18">
    <source>
        <dbReference type="Google" id="ProtNLM"/>
    </source>
</evidence>
<dbReference type="GO" id="GO:0046872">
    <property type="term" value="F:metal ion binding"/>
    <property type="evidence" value="ECO:0007669"/>
    <property type="project" value="UniProtKB-KW"/>
</dbReference>
<evidence type="ECO:0000256" key="11">
    <source>
        <dbReference type="ARBA" id="ARBA00022989"/>
    </source>
</evidence>
<dbReference type="AlphaFoldDB" id="A0A7C2ZKJ8"/>
<evidence type="ECO:0000256" key="8">
    <source>
        <dbReference type="ARBA" id="ARBA00022692"/>
    </source>
</evidence>
<feature type="transmembrane region" description="Helical" evidence="14">
    <location>
        <begin position="205"/>
        <end position="222"/>
    </location>
</feature>